<dbReference type="AlphaFoldDB" id="A0A1E3M1H2"/>
<dbReference type="STRING" id="1888892.BFL28_11640"/>
<dbReference type="EMBL" id="MDDS01000007">
    <property type="protein sequence ID" value="ODP39195.1"/>
    <property type="molecule type" value="Genomic_DNA"/>
</dbReference>
<organism evidence="3 4">
    <name type="scientific">Sphingomonas turrisvirgatae</name>
    <dbReference type="NCBI Taxonomy" id="1888892"/>
    <lineage>
        <taxon>Bacteria</taxon>
        <taxon>Pseudomonadati</taxon>
        <taxon>Pseudomonadota</taxon>
        <taxon>Alphaproteobacteria</taxon>
        <taxon>Sphingomonadales</taxon>
        <taxon>Sphingomonadaceae</taxon>
        <taxon>Sphingomonas</taxon>
    </lineage>
</organism>
<feature type="region of interest" description="Disordered" evidence="1">
    <location>
        <begin position="73"/>
        <end position="129"/>
    </location>
</feature>
<name>A0A1E3M1H2_9SPHN</name>
<keyword evidence="2" id="KW-0732">Signal</keyword>
<feature type="signal peptide" evidence="2">
    <location>
        <begin position="1"/>
        <end position="23"/>
    </location>
</feature>
<feature type="compositionally biased region" description="Basic and acidic residues" evidence="1">
    <location>
        <begin position="91"/>
        <end position="103"/>
    </location>
</feature>
<feature type="chain" id="PRO_5009132285" evidence="2">
    <location>
        <begin position="24"/>
        <end position="129"/>
    </location>
</feature>
<gene>
    <name evidence="3" type="ORF">BFL28_11640</name>
</gene>
<sequence>MKKFITIAAGTLAALGFSAPAFAQAGSVQGGMSAEEHQQMMSAGGATGRGQWMSDPDMHRRMMAMMERCEEMMAKKDKRASATGLQSTRKTSAEGKWAWRPDPRQAPGPRAPLRPPVRVWVPADKSSTN</sequence>
<feature type="compositionally biased region" description="Pro residues" evidence="1">
    <location>
        <begin position="104"/>
        <end position="115"/>
    </location>
</feature>
<reference evidence="3 4" key="1">
    <citation type="submission" date="2016-08" db="EMBL/GenBank/DDBJ databases">
        <title>Draft genome of the agarase producing Sphingomonas sp. MCT13.</title>
        <authorList>
            <person name="D'Andrea M.M."/>
            <person name="Rossolini G.M."/>
            <person name="Thaller M.C."/>
        </authorList>
    </citation>
    <scope>NUCLEOTIDE SEQUENCE [LARGE SCALE GENOMIC DNA]</scope>
    <source>
        <strain evidence="3 4">MCT13</strain>
    </source>
</reference>
<feature type="region of interest" description="Disordered" evidence="1">
    <location>
        <begin position="30"/>
        <end position="56"/>
    </location>
</feature>
<keyword evidence="4" id="KW-1185">Reference proteome</keyword>
<evidence type="ECO:0000313" key="4">
    <source>
        <dbReference type="Proteomes" id="UP000094487"/>
    </source>
</evidence>
<evidence type="ECO:0000313" key="3">
    <source>
        <dbReference type="EMBL" id="ODP39195.1"/>
    </source>
</evidence>
<dbReference type="RefSeq" id="WP_004212972.1">
    <property type="nucleotide sequence ID" value="NZ_MDDS01000007.1"/>
</dbReference>
<proteinExistence type="predicted"/>
<evidence type="ECO:0000256" key="2">
    <source>
        <dbReference type="SAM" id="SignalP"/>
    </source>
</evidence>
<evidence type="ECO:0000256" key="1">
    <source>
        <dbReference type="SAM" id="MobiDB-lite"/>
    </source>
</evidence>
<dbReference type="OrthoDB" id="7478518at2"/>
<protein>
    <submittedName>
        <fullName evidence="3">Uncharacterized protein</fullName>
    </submittedName>
</protein>
<accession>A0A1E3M1H2</accession>
<dbReference type="Proteomes" id="UP000094487">
    <property type="component" value="Unassembled WGS sequence"/>
</dbReference>
<comment type="caution">
    <text evidence="3">The sequence shown here is derived from an EMBL/GenBank/DDBJ whole genome shotgun (WGS) entry which is preliminary data.</text>
</comment>